<dbReference type="PANTHER" id="PTHR10545">
    <property type="entry name" value="DIAMINE N-ACETYLTRANSFERASE"/>
    <property type="match status" value="1"/>
</dbReference>
<dbReference type="CDD" id="cd04301">
    <property type="entry name" value="NAT_SF"/>
    <property type="match status" value="1"/>
</dbReference>
<evidence type="ECO:0000313" key="5">
    <source>
        <dbReference type="Proteomes" id="UP000033115"/>
    </source>
</evidence>
<feature type="domain" description="N-acetyltransferase" evidence="3">
    <location>
        <begin position="1"/>
        <end position="153"/>
    </location>
</feature>
<protein>
    <submittedName>
        <fullName evidence="4">GCN5-related N-acetyltransferase</fullName>
    </submittedName>
</protein>
<keyword evidence="1 4" id="KW-0808">Transferase</keyword>
<keyword evidence="5" id="KW-1185">Reference proteome</keyword>
<name>A0A0E3K204_CLOSL</name>
<dbReference type="HOGENOM" id="CLU_013985_34_6_9"/>
<gene>
    <name evidence="4" type="ORF">CSCA_3302</name>
</gene>
<dbReference type="GO" id="GO:0008080">
    <property type="term" value="F:N-acetyltransferase activity"/>
    <property type="evidence" value="ECO:0007669"/>
    <property type="project" value="UniProtKB-ARBA"/>
</dbReference>
<proteinExistence type="predicted"/>
<dbReference type="Proteomes" id="UP000033115">
    <property type="component" value="Chromosome"/>
</dbReference>
<dbReference type="KEGG" id="csq:CSCA_3302"/>
<dbReference type="Gene3D" id="3.40.630.30">
    <property type="match status" value="1"/>
</dbReference>
<dbReference type="SUPFAM" id="SSF55729">
    <property type="entry name" value="Acyl-CoA N-acyltransferases (Nat)"/>
    <property type="match status" value="1"/>
</dbReference>
<evidence type="ECO:0000256" key="1">
    <source>
        <dbReference type="ARBA" id="ARBA00022679"/>
    </source>
</evidence>
<reference evidence="4 5" key="1">
    <citation type="journal article" date="2015" name="J. Biotechnol.">
        <title>Complete genome sequence of a malodorant-producing acetogen, Clostridium scatologenes ATCC 25775(T).</title>
        <authorList>
            <person name="Zhu Z."/>
            <person name="Guo T."/>
            <person name="Zheng H."/>
            <person name="Song T."/>
            <person name="Ouyang P."/>
            <person name="Xie J."/>
        </authorList>
    </citation>
    <scope>NUCLEOTIDE SEQUENCE [LARGE SCALE GENOMIC DNA]</scope>
    <source>
        <strain evidence="4 5">ATCC 25775</strain>
    </source>
</reference>
<dbReference type="STRING" id="1548.CSCA_3302"/>
<dbReference type="RefSeq" id="WP_029163175.1">
    <property type="nucleotide sequence ID" value="NZ_CP009933.1"/>
</dbReference>
<dbReference type="AlphaFoldDB" id="A0A0E3K204"/>
<evidence type="ECO:0000313" key="4">
    <source>
        <dbReference type="EMBL" id="AKA70427.1"/>
    </source>
</evidence>
<dbReference type="EMBL" id="CP009933">
    <property type="protein sequence ID" value="AKA70427.1"/>
    <property type="molecule type" value="Genomic_DNA"/>
</dbReference>
<dbReference type="InterPro" id="IPR051016">
    <property type="entry name" value="Diverse_Substrate_AcTransf"/>
</dbReference>
<organism evidence="4 5">
    <name type="scientific">Clostridium scatologenes</name>
    <dbReference type="NCBI Taxonomy" id="1548"/>
    <lineage>
        <taxon>Bacteria</taxon>
        <taxon>Bacillati</taxon>
        <taxon>Bacillota</taxon>
        <taxon>Clostridia</taxon>
        <taxon>Eubacteriales</taxon>
        <taxon>Clostridiaceae</taxon>
        <taxon>Clostridium</taxon>
    </lineage>
</organism>
<dbReference type="InterPro" id="IPR016181">
    <property type="entry name" value="Acyl_CoA_acyltransferase"/>
</dbReference>
<dbReference type="PANTHER" id="PTHR10545:SF29">
    <property type="entry name" value="GH14572P-RELATED"/>
    <property type="match status" value="1"/>
</dbReference>
<dbReference type="Pfam" id="PF00583">
    <property type="entry name" value="Acetyltransf_1"/>
    <property type="match status" value="1"/>
</dbReference>
<sequence length="153" mass="18043">MVYRKSTLEDCKAVYDLICDMENKKLPFDKFKKIYHNQVNDFHYYCLVCEHDGIVIGALNLRFEDQLHHAEKITEILEFAVSDKYRNIGIGKEMLSQSFQIAKDNGCSQIEVDCNQLRKDTHRFYIREGMHNFHFKFSKQLIGDNVQENALGR</sequence>
<keyword evidence="2" id="KW-0012">Acyltransferase</keyword>
<accession>A0A0E3K204</accession>
<evidence type="ECO:0000259" key="3">
    <source>
        <dbReference type="PROSITE" id="PS51186"/>
    </source>
</evidence>
<dbReference type="PROSITE" id="PS51186">
    <property type="entry name" value="GNAT"/>
    <property type="match status" value="1"/>
</dbReference>
<evidence type="ECO:0000256" key="2">
    <source>
        <dbReference type="ARBA" id="ARBA00023315"/>
    </source>
</evidence>
<dbReference type="InterPro" id="IPR000182">
    <property type="entry name" value="GNAT_dom"/>
</dbReference>